<dbReference type="Proteomes" id="UP000756132">
    <property type="component" value="Chromosome 4"/>
</dbReference>
<dbReference type="PANTHER" id="PTHR46644:SF2">
    <property type="entry name" value="DNA REPAIR PROTEIN XRCC2"/>
    <property type="match status" value="1"/>
</dbReference>
<dbReference type="OrthoDB" id="420422at2759"/>
<dbReference type="EMBL" id="CP090166">
    <property type="protein sequence ID" value="UJO16505.1"/>
    <property type="molecule type" value="Genomic_DNA"/>
</dbReference>
<dbReference type="GO" id="GO:0033063">
    <property type="term" value="C:Rad51B-Rad51C-Rad51D-XRCC2 complex"/>
    <property type="evidence" value="ECO:0007669"/>
    <property type="project" value="InterPro"/>
</dbReference>
<dbReference type="KEGG" id="ffu:CLAFUR5_04386"/>
<dbReference type="Gene3D" id="3.40.50.300">
    <property type="entry name" value="P-loop containing nucleotide triphosphate hydrolases"/>
    <property type="match status" value="1"/>
</dbReference>
<dbReference type="GO" id="GO:0000724">
    <property type="term" value="P:double-strand break repair via homologous recombination"/>
    <property type="evidence" value="ECO:0007669"/>
    <property type="project" value="InterPro"/>
</dbReference>
<dbReference type="PANTHER" id="PTHR46644">
    <property type="entry name" value="DNA REPAIR PROTEIN XRCC2"/>
    <property type="match status" value="1"/>
</dbReference>
<dbReference type="CDD" id="cd19490">
    <property type="entry name" value="XRCC2"/>
    <property type="match status" value="1"/>
</dbReference>
<dbReference type="AlphaFoldDB" id="A0A9Q8LFG5"/>
<reference evidence="1" key="2">
    <citation type="journal article" date="2022" name="Microb. Genom.">
        <title>A chromosome-scale genome assembly of the tomato pathogen Cladosporium fulvum reveals a compartmentalized genome architecture and the presence of a dispensable chromosome.</title>
        <authorList>
            <person name="Zaccaron A.Z."/>
            <person name="Chen L.H."/>
            <person name="Samaras A."/>
            <person name="Stergiopoulos I."/>
        </authorList>
    </citation>
    <scope>NUCLEOTIDE SEQUENCE</scope>
    <source>
        <strain evidence="1">Race5_Kim</strain>
    </source>
</reference>
<dbReference type="SUPFAM" id="SSF52540">
    <property type="entry name" value="P-loop containing nucleoside triphosphate hydrolases"/>
    <property type="match status" value="1"/>
</dbReference>
<accession>A0A9Q8LFG5</accession>
<dbReference type="GO" id="GO:0000400">
    <property type="term" value="F:four-way junction DNA binding"/>
    <property type="evidence" value="ECO:0007669"/>
    <property type="project" value="TreeGrafter"/>
</dbReference>
<reference evidence="1" key="1">
    <citation type="submission" date="2021-12" db="EMBL/GenBank/DDBJ databases">
        <authorList>
            <person name="Zaccaron A."/>
            <person name="Stergiopoulos I."/>
        </authorList>
    </citation>
    <scope>NUCLEOTIDE SEQUENCE</scope>
    <source>
        <strain evidence="1">Race5_Kim</strain>
    </source>
</reference>
<name>A0A9Q8LFG5_PASFU</name>
<evidence type="ECO:0000313" key="2">
    <source>
        <dbReference type="Proteomes" id="UP000756132"/>
    </source>
</evidence>
<dbReference type="InterPro" id="IPR027417">
    <property type="entry name" value="P-loop_NTPase"/>
</dbReference>
<dbReference type="GO" id="GO:0042148">
    <property type="term" value="P:DNA strand invasion"/>
    <property type="evidence" value="ECO:0007669"/>
    <property type="project" value="TreeGrafter"/>
</dbReference>
<dbReference type="OMA" id="TAFFWQD"/>
<gene>
    <name evidence="1" type="ORF">CLAFUR5_04386</name>
</gene>
<organism evidence="1 2">
    <name type="scientific">Passalora fulva</name>
    <name type="common">Tomato leaf mold</name>
    <name type="synonym">Cladosporium fulvum</name>
    <dbReference type="NCBI Taxonomy" id="5499"/>
    <lineage>
        <taxon>Eukaryota</taxon>
        <taxon>Fungi</taxon>
        <taxon>Dikarya</taxon>
        <taxon>Ascomycota</taxon>
        <taxon>Pezizomycotina</taxon>
        <taxon>Dothideomycetes</taxon>
        <taxon>Dothideomycetidae</taxon>
        <taxon>Mycosphaerellales</taxon>
        <taxon>Mycosphaerellaceae</taxon>
        <taxon>Fulvia</taxon>
    </lineage>
</organism>
<dbReference type="GO" id="GO:0005815">
    <property type="term" value="C:microtubule organizing center"/>
    <property type="evidence" value="ECO:0007669"/>
    <property type="project" value="TreeGrafter"/>
</dbReference>
<dbReference type="GeneID" id="71984264"/>
<keyword evidence="2" id="KW-1185">Reference proteome</keyword>
<dbReference type="InterPro" id="IPR030547">
    <property type="entry name" value="XRCC2"/>
</dbReference>
<sequence length="359" mass="39728">MSAEDLGRRLLAEVEEIGLDELLNDLRLRDDGPISRFDLPPLDSILATIDQARASNGKTAPTTSPIVELMSLRPDVGTSNILYHLTALAVLPRNLGGRQSCVVIIGADNTFSIPRLAQQIKTLAFTNRSSDATTNTINDAIHTSLKHIHIFHPQSLPSAIATLNFLQSYLFNATRHSSFDRPVAFIALDSASSFYWQARSDADDAALLANTSETSQRTPQGYPHLTAALKNASRILHAPIIYTTRYTGSGPPKSNNSNTGFELGPRSFRPNLPQPWGTLPILRLVVRRMEVRKLPVGITVEQAQREDEARRKVVEKGKFEVFVNEWGVDEAVLRKLREKELDGFEVYVNKVGLQLAAPE</sequence>
<dbReference type="RefSeq" id="XP_047760871.1">
    <property type="nucleotide sequence ID" value="XM_047903534.1"/>
</dbReference>
<dbReference type="GO" id="GO:0005657">
    <property type="term" value="C:replication fork"/>
    <property type="evidence" value="ECO:0007669"/>
    <property type="project" value="InterPro"/>
</dbReference>
<protein>
    <submittedName>
        <fullName evidence="1">Uncharacterized protein</fullName>
    </submittedName>
</protein>
<proteinExistence type="predicted"/>
<evidence type="ECO:0000313" key="1">
    <source>
        <dbReference type="EMBL" id="UJO16505.1"/>
    </source>
</evidence>